<feature type="coiled-coil region" evidence="1">
    <location>
        <begin position="212"/>
        <end position="253"/>
    </location>
</feature>
<dbReference type="GO" id="GO:0097542">
    <property type="term" value="C:ciliary tip"/>
    <property type="evidence" value="ECO:0007669"/>
    <property type="project" value="TreeGrafter"/>
</dbReference>
<evidence type="ECO:0000313" key="4">
    <source>
        <dbReference type="RefSeq" id="XP_029407715.2"/>
    </source>
</evidence>
<dbReference type="PANTHER" id="PTHR46518">
    <property type="entry name" value="COILED-COIL DOMAIN-CONTAINING PROTEIN 151"/>
    <property type="match status" value="1"/>
</dbReference>
<dbReference type="GO" id="GO:0036158">
    <property type="term" value="P:outer dynein arm assembly"/>
    <property type="evidence" value="ECO:0007669"/>
    <property type="project" value="InterPro"/>
</dbReference>
<dbReference type="GO" id="GO:0003341">
    <property type="term" value="P:cilium movement"/>
    <property type="evidence" value="ECO:0007669"/>
    <property type="project" value="InterPro"/>
</dbReference>
<sequence>MPLRTAAEVDKIGEINDKIAELKKRILLAEGQKTANAAEWQKQNRINRETITTLKKDIKELTHKCGQLRNPLQRAVVVKEEPATAQEVRKKASSATTTAIAVGKMSYPIGARSVDDAIFLTDLKLTEQRKQLDLLRHRFRCRKERLAKLVQQYRGLNAAKTAQAQNLGEKPPETLEEDANRKLVCQLENEIHRTNVQWMEAEHIRKKYRSIEASLMNDAERFERSLRELEAALTEQQAEIDRLQQVHNEAITMRDAAKAILQRQEQQAHLSQKTRERQALDFRKQVEARKMELERIGRKLFVENKTLVHQDSLGSNSGDQLTAKTETELDENTQLQNLTGEMENLFKQLMEVSGATTPAEVYDRFCSQKESASRLSYLRNAAEKEKAQLEAQREQLTLSLEAMKFSDGKESEVNQEVIEQIKLKISELDAERQKNSEASEHTLTVLQFIKEHLSEMIFKLQEVDESHINLKAKGLYIHVETLPNFLANEAADDDFIEILKFKLQRCQEISKPADIGPPEVPRLELEQSDEVYPPSEAPKSPTVAEGEKPQPMPLCYYNLLAGRAQRTTGTSSSSPEQAPAAAAAPDEESEVPTRQYLKRQSVLLVDTKSRRKPFRPTPATRGRK</sequence>
<dbReference type="RefSeq" id="XP_029407715.2">
    <property type="nucleotide sequence ID" value="XM_029551855.2"/>
</dbReference>
<evidence type="ECO:0000256" key="2">
    <source>
        <dbReference type="SAM" id="MobiDB-lite"/>
    </source>
</evidence>
<evidence type="ECO:0000256" key="1">
    <source>
        <dbReference type="SAM" id="Coils"/>
    </source>
</evidence>
<dbReference type="GO" id="GO:0035253">
    <property type="term" value="C:ciliary rootlet"/>
    <property type="evidence" value="ECO:0007669"/>
    <property type="project" value="TreeGrafter"/>
</dbReference>
<dbReference type="AlphaFoldDB" id="A0A8N4L7A1"/>
<proteinExistence type="predicted"/>
<organism evidence="3 4">
    <name type="scientific">Bactrocera dorsalis</name>
    <name type="common">Oriental fruit fly</name>
    <name type="synonym">Dacus dorsalis</name>
    <dbReference type="NCBI Taxonomy" id="27457"/>
    <lineage>
        <taxon>Eukaryota</taxon>
        <taxon>Metazoa</taxon>
        <taxon>Ecdysozoa</taxon>
        <taxon>Arthropoda</taxon>
        <taxon>Hexapoda</taxon>
        <taxon>Insecta</taxon>
        <taxon>Pterygota</taxon>
        <taxon>Neoptera</taxon>
        <taxon>Endopterygota</taxon>
        <taxon>Diptera</taxon>
        <taxon>Brachycera</taxon>
        <taxon>Muscomorpha</taxon>
        <taxon>Tephritoidea</taxon>
        <taxon>Tephritidae</taxon>
        <taxon>Bactrocera</taxon>
        <taxon>Bactrocera</taxon>
    </lineage>
</organism>
<dbReference type="GeneID" id="105230026"/>
<evidence type="ECO:0000313" key="3">
    <source>
        <dbReference type="Proteomes" id="UP001652620"/>
    </source>
</evidence>
<dbReference type="OrthoDB" id="10255247at2759"/>
<feature type="compositionally biased region" description="Low complexity" evidence="2">
    <location>
        <begin position="571"/>
        <end position="584"/>
    </location>
</feature>
<feature type="region of interest" description="Disordered" evidence="2">
    <location>
        <begin position="565"/>
        <end position="624"/>
    </location>
</feature>
<dbReference type="GO" id="GO:0036064">
    <property type="term" value="C:ciliary basal body"/>
    <property type="evidence" value="ECO:0007669"/>
    <property type="project" value="TreeGrafter"/>
</dbReference>
<feature type="coiled-coil region" evidence="1">
    <location>
        <begin position="335"/>
        <end position="438"/>
    </location>
</feature>
<accession>A0A8N4L7A1</accession>
<reference evidence="4" key="1">
    <citation type="submission" date="2025-08" db="UniProtKB">
        <authorList>
            <consortium name="RefSeq"/>
        </authorList>
    </citation>
    <scope>IDENTIFICATION</scope>
    <source>
        <tissue evidence="4">Adult</tissue>
    </source>
</reference>
<dbReference type="PANTHER" id="PTHR46518:SF1">
    <property type="entry name" value="OUTER DYNEIN ARM-DOCKING COMPLEX SUBUNIT 3"/>
    <property type="match status" value="1"/>
</dbReference>
<gene>
    <name evidence="4" type="primary">LOC105230026</name>
</gene>
<keyword evidence="1" id="KW-0175">Coiled coil</keyword>
<feature type="region of interest" description="Disordered" evidence="2">
    <location>
        <begin position="528"/>
        <end position="550"/>
    </location>
</feature>
<name>A0A8N4L7A1_BACDO</name>
<dbReference type="Proteomes" id="UP001652620">
    <property type="component" value="Chromosome 3"/>
</dbReference>
<keyword evidence="3" id="KW-1185">Reference proteome</keyword>
<protein>
    <submittedName>
        <fullName evidence="4">Uncharacterized protein LOC105230026 isoform X1</fullName>
    </submittedName>
</protein>
<dbReference type="KEGG" id="bdr:105230026"/>
<dbReference type="InterPro" id="IPR033192">
    <property type="entry name" value="ODAD3"/>
</dbReference>